<dbReference type="EMBL" id="CP143819">
    <property type="protein sequence ID" value="WVO25243.1"/>
    <property type="molecule type" value="Genomic_DNA"/>
</dbReference>
<evidence type="ECO:0000313" key="3">
    <source>
        <dbReference type="Proteomes" id="UP001432216"/>
    </source>
</evidence>
<feature type="transmembrane region" description="Helical" evidence="1">
    <location>
        <begin position="45"/>
        <end position="64"/>
    </location>
</feature>
<reference evidence="2 3" key="1">
    <citation type="submission" date="2024-01" db="EMBL/GenBank/DDBJ databases">
        <title>Comparative genomics of Cryptococcus and Kwoniella reveals pathogenesis evolution and contrasting modes of karyotype evolution via chromosome fusion or intercentromeric recombination.</title>
        <authorList>
            <person name="Coelho M.A."/>
            <person name="David-Palma M."/>
            <person name="Shea T."/>
            <person name="Bowers K."/>
            <person name="McGinley-Smith S."/>
            <person name="Mohammad A.W."/>
            <person name="Gnirke A."/>
            <person name="Yurkov A.M."/>
            <person name="Nowrousian M."/>
            <person name="Sun S."/>
            <person name="Cuomo C.A."/>
            <person name="Heitman J."/>
        </authorList>
    </citation>
    <scope>NUCLEOTIDE SEQUENCE [LARGE SCALE GENOMIC DNA]</scope>
    <source>
        <strain evidence="2 3">7685027</strain>
    </source>
</reference>
<protein>
    <recommendedName>
        <fullName evidence="4">Transmembrane protein</fullName>
    </recommendedName>
</protein>
<dbReference type="Proteomes" id="UP001432216">
    <property type="component" value="Chromosome 14"/>
</dbReference>
<keyword evidence="3" id="KW-1185">Reference proteome</keyword>
<evidence type="ECO:0000313" key="2">
    <source>
        <dbReference type="EMBL" id="WVO25243.1"/>
    </source>
</evidence>
<sequence>MENLAMVNVRTDNVGRGYDLKLLSTCFSLTDILVGSFLTLHLPKLFLFSFTIISLPLTPLRPLLLYF</sequence>
<feature type="transmembrane region" description="Helical" evidence="1">
    <location>
        <begin position="20"/>
        <end position="38"/>
    </location>
</feature>
<keyword evidence="1" id="KW-1133">Transmembrane helix</keyword>
<keyword evidence="1" id="KW-0812">Transmembrane</keyword>
<evidence type="ECO:0000256" key="1">
    <source>
        <dbReference type="SAM" id="Phobius"/>
    </source>
</evidence>
<proteinExistence type="predicted"/>
<organism evidence="2 3">
    <name type="scientific">Cryptococcus decagattii</name>
    <dbReference type="NCBI Taxonomy" id="1859122"/>
    <lineage>
        <taxon>Eukaryota</taxon>
        <taxon>Fungi</taxon>
        <taxon>Dikarya</taxon>
        <taxon>Basidiomycota</taxon>
        <taxon>Agaricomycotina</taxon>
        <taxon>Tremellomycetes</taxon>
        <taxon>Tremellales</taxon>
        <taxon>Cryptococcaceae</taxon>
        <taxon>Cryptococcus</taxon>
        <taxon>Cryptococcus gattii species complex</taxon>
    </lineage>
</organism>
<keyword evidence="1" id="KW-0472">Membrane</keyword>
<dbReference type="GeneID" id="89993402"/>
<accession>A0ABZ2B386</accession>
<gene>
    <name evidence="2" type="ORF">IAS62_006634</name>
</gene>
<dbReference type="RefSeq" id="XP_064724482.1">
    <property type="nucleotide sequence ID" value="XM_064868410.1"/>
</dbReference>
<evidence type="ECO:0008006" key="4">
    <source>
        <dbReference type="Google" id="ProtNLM"/>
    </source>
</evidence>
<name>A0ABZ2B386_9TREE</name>